<dbReference type="EMBL" id="CVRI01000055">
    <property type="protein sequence ID" value="CRL01448.1"/>
    <property type="molecule type" value="Genomic_DNA"/>
</dbReference>
<dbReference type="STRING" id="568069.A0A1J1IMQ9"/>
<dbReference type="OrthoDB" id="7791090at2759"/>
<proteinExistence type="predicted"/>
<name>A0A1J1IMQ9_9DIPT</name>
<evidence type="ECO:0000313" key="2">
    <source>
        <dbReference type="Proteomes" id="UP000183832"/>
    </source>
</evidence>
<protein>
    <submittedName>
        <fullName evidence="1">CLUMA_CG014497, isoform A</fullName>
    </submittedName>
</protein>
<keyword evidence="2" id="KW-1185">Reference proteome</keyword>
<dbReference type="Proteomes" id="UP000183832">
    <property type="component" value="Unassembled WGS sequence"/>
</dbReference>
<gene>
    <name evidence="1" type="ORF">CLUMA_CG014497</name>
</gene>
<reference evidence="1 2" key="1">
    <citation type="submission" date="2015-04" db="EMBL/GenBank/DDBJ databases">
        <authorList>
            <person name="Syromyatnikov M.Y."/>
            <person name="Popov V.N."/>
        </authorList>
    </citation>
    <scope>NUCLEOTIDE SEQUENCE [LARGE SCALE GENOMIC DNA]</scope>
</reference>
<dbReference type="AlphaFoldDB" id="A0A1J1IMQ9"/>
<organism evidence="1 2">
    <name type="scientific">Clunio marinus</name>
    <dbReference type="NCBI Taxonomy" id="568069"/>
    <lineage>
        <taxon>Eukaryota</taxon>
        <taxon>Metazoa</taxon>
        <taxon>Ecdysozoa</taxon>
        <taxon>Arthropoda</taxon>
        <taxon>Hexapoda</taxon>
        <taxon>Insecta</taxon>
        <taxon>Pterygota</taxon>
        <taxon>Neoptera</taxon>
        <taxon>Endopterygota</taxon>
        <taxon>Diptera</taxon>
        <taxon>Nematocera</taxon>
        <taxon>Chironomoidea</taxon>
        <taxon>Chironomidae</taxon>
        <taxon>Clunio</taxon>
    </lineage>
</organism>
<sequence>MKQKLAADNFSFRNCSFKWSSKVTYLGVDLDQRLSFKTHIERVVNRARSVVSSLYCLFRKNNSVSFHAKLTAYKTLIKPIMTYACPIFSNCPVIHFKKLQIQQNQMLRMVLNAPFFTRTTDLHEQANDIPTVRQFVDKLTRQFYSRASSHDNKLVKNLGKYDIHNMGFRLSLGLELGLNVSLLSTQVLVRFFRIFLTLHHFRKTHQRFPVLS</sequence>
<evidence type="ECO:0000313" key="1">
    <source>
        <dbReference type="EMBL" id="CRL01448.1"/>
    </source>
</evidence>
<accession>A0A1J1IMQ9</accession>